<gene>
    <name evidence="2" type="ORF">HJC23_008137</name>
</gene>
<sequence>MQPLPDLSHMGLRPSPTGEELERRQLEHVMGLLLQNSQGSDGDDKGSEGKESSRDNTVPQDVKNAHHSLKVDHERR</sequence>
<accession>A0ABD3PJ05</accession>
<evidence type="ECO:0000313" key="3">
    <source>
        <dbReference type="Proteomes" id="UP001516023"/>
    </source>
</evidence>
<evidence type="ECO:0000313" key="2">
    <source>
        <dbReference type="EMBL" id="KAL3788075.1"/>
    </source>
</evidence>
<comment type="caution">
    <text evidence="2">The sequence shown here is derived from an EMBL/GenBank/DDBJ whole genome shotgun (WGS) entry which is preliminary data.</text>
</comment>
<evidence type="ECO:0000256" key="1">
    <source>
        <dbReference type="SAM" id="MobiDB-lite"/>
    </source>
</evidence>
<dbReference type="Proteomes" id="UP001516023">
    <property type="component" value="Unassembled WGS sequence"/>
</dbReference>
<dbReference type="AlphaFoldDB" id="A0ABD3PJ05"/>
<organism evidence="2 3">
    <name type="scientific">Cyclotella cryptica</name>
    <dbReference type="NCBI Taxonomy" id="29204"/>
    <lineage>
        <taxon>Eukaryota</taxon>
        <taxon>Sar</taxon>
        <taxon>Stramenopiles</taxon>
        <taxon>Ochrophyta</taxon>
        <taxon>Bacillariophyta</taxon>
        <taxon>Coscinodiscophyceae</taxon>
        <taxon>Thalassiosirophycidae</taxon>
        <taxon>Stephanodiscales</taxon>
        <taxon>Stephanodiscaceae</taxon>
        <taxon>Cyclotella</taxon>
    </lineage>
</organism>
<keyword evidence="3" id="KW-1185">Reference proteome</keyword>
<protein>
    <submittedName>
        <fullName evidence="2">Uncharacterized protein</fullName>
    </submittedName>
</protein>
<proteinExistence type="predicted"/>
<reference evidence="2 3" key="1">
    <citation type="journal article" date="2020" name="G3 (Bethesda)">
        <title>Improved Reference Genome for Cyclotella cryptica CCMP332, a Model for Cell Wall Morphogenesis, Salinity Adaptation, and Lipid Production in Diatoms (Bacillariophyta).</title>
        <authorList>
            <person name="Roberts W.R."/>
            <person name="Downey K.M."/>
            <person name="Ruck E.C."/>
            <person name="Traller J.C."/>
            <person name="Alverson A.J."/>
        </authorList>
    </citation>
    <scope>NUCLEOTIDE SEQUENCE [LARGE SCALE GENOMIC DNA]</scope>
    <source>
        <strain evidence="2 3">CCMP332</strain>
    </source>
</reference>
<feature type="region of interest" description="Disordered" evidence="1">
    <location>
        <begin position="1"/>
        <end position="76"/>
    </location>
</feature>
<name>A0ABD3PJ05_9STRA</name>
<dbReference type="EMBL" id="JABMIG020000162">
    <property type="protein sequence ID" value="KAL3788075.1"/>
    <property type="molecule type" value="Genomic_DNA"/>
</dbReference>
<feature type="compositionally biased region" description="Basic and acidic residues" evidence="1">
    <location>
        <begin position="42"/>
        <end position="54"/>
    </location>
</feature>